<protein>
    <submittedName>
        <fullName evidence="7">Uncharacterized protein</fullName>
    </submittedName>
</protein>
<evidence type="ECO:0000256" key="2">
    <source>
        <dbReference type="ARBA" id="ARBA00004584"/>
    </source>
</evidence>
<accession>A0A4V1J2P5</accession>
<evidence type="ECO:0000256" key="4">
    <source>
        <dbReference type="ARBA" id="ARBA00022454"/>
    </source>
</evidence>
<feature type="non-terminal residue" evidence="7">
    <location>
        <position position="1"/>
    </location>
</feature>
<organism evidence="7 8">
    <name type="scientific">Metschnikowia bicuspidata</name>
    <dbReference type="NCBI Taxonomy" id="27322"/>
    <lineage>
        <taxon>Eukaryota</taxon>
        <taxon>Fungi</taxon>
        <taxon>Dikarya</taxon>
        <taxon>Ascomycota</taxon>
        <taxon>Saccharomycotina</taxon>
        <taxon>Pichiomycetes</taxon>
        <taxon>Metschnikowiaceae</taxon>
        <taxon>Metschnikowia</taxon>
    </lineage>
</organism>
<keyword evidence="4" id="KW-0158">Chromosome</keyword>
<gene>
    <name evidence="7" type="ORF">METBISCDRAFT_6643</name>
</gene>
<feature type="non-terminal residue" evidence="7">
    <location>
        <position position="228"/>
    </location>
</feature>
<proteinExistence type="inferred from homology"/>
<dbReference type="OrthoDB" id="10050372at2759"/>
<dbReference type="Pfam" id="PF09496">
    <property type="entry name" value="CENP-O"/>
    <property type="match status" value="1"/>
</dbReference>
<dbReference type="GO" id="GO:0000776">
    <property type="term" value="C:kinetochore"/>
    <property type="evidence" value="ECO:0007669"/>
    <property type="project" value="InterPro"/>
</dbReference>
<sequence length="228" mass="26390">LQNEICSLQADIGPLQTKYDSLRRQVALFEAQSKIVNVPVKPWHPDKALRSDDQDEAPPVIHYEFFDPALRPYFCEIPKSSKNRVFQEIHAQNILAPVEHTSALGTVQMTENIMRFGGATAFPIDDHLYDKEDCSLLGLRFDVMSHSTRRFTKPHYIILCKKKSDASPRELPWRVFRYTTPPHVSLELHCKVLDQDDREVGLAVFAEAVRRQLVTTQFRHDMFDEIEK</sequence>
<comment type="similarity">
    <text evidence="3">Belongs to the CENP-O/MCM21 family.</text>
</comment>
<dbReference type="GO" id="GO:0005634">
    <property type="term" value="C:nucleus"/>
    <property type="evidence" value="ECO:0007669"/>
    <property type="project" value="UniProtKB-SubCell"/>
</dbReference>
<evidence type="ECO:0000256" key="5">
    <source>
        <dbReference type="ARBA" id="ARBA00023242"/>
    </source>
</evidence>
<reference evidence="8" key="1">
    <citation type="journal article" date="2018" name="Nat. Microbiol.">
        <title>Leveraging single-cell genomics to expand the fungal tree of life.</title>
        <authorList>
            <person name="Ahrendt S.R."/>
            <person name="Quandt C.A."/>
            <person name="Ciobanu D."/>
            <person name="Clum A."/>
            <person name="Salamov A."/>
            <person name="Andreopoulos B."/>
            <person name="Cheng J.F."/>
            <person name="Woyke T."/>
            <person name="Pelin A."/>
            <person name="Henrissat B."/>
            <person name="Reynolds N.K."/>
            <person name="Benny G.L."/>
            <person name="Smith M.E."/>
            <person name="James T.Y."/>
            <person name="Grigoriev I.V."/>
        </authorList>
    </citation>
    <scope>NUCLEOTIDE SEQUENCE [LARGE SCALE GENOMIC DNA]</scope>
    <source>
        <strain evidence="8">Baker2002</strain>
    </source>
</reference>
<evidence type="ECO:0000313" key="7">
    <source>
        <dbReference type="EMBL" id="RKP29279.1"/>
    </source>
</evidence>
<evidence type="ECO:0000256" key="1">
    <source>
        <dbReference type="ARBA" id="ARBA00004123"/>
    </source>
</evidence>
<keyword evidence="8" id="KW-1185">Reference proteome</keyword>
<dbReference type="EMBL" id="ML004496">
    <property type="protein sequence ID" value="RKP29279.1"/>
    <property type="molecule type" value="Genomic_DNA"/>
</dbReference>
<evidence type="ECO:0000313" key="8">
    <source>
        <dbReference type="Proteomes" id="UP000268321"/>
    </source>
</evidence>
<dbReference type="InterPro" id="IPR018464">
    <property type="entry name" value="CENP-O"/>
</dbReference>
<comment type="subcellular location">
    <subcellularLocation>
        <location evidence="2">Chromosome</location>
        <location evidence="2">Centromere</location>
    </subcellularLocation>
    <subcellularLocation>
        <location evidence="1">Nucleus</location>
    </subcellularLocation>
</comment>
<evidence type="ECO:0000256" key="3">
    <source>
        <dbReference type="ARBA" id="ARBA00007321"/>
    </source>
</evidence>
<name>A0A4V1J2P5_9ASCO</name>
<dbReference type="AlphaFoldDB" id="A0A4V1J2P5"/>
<evidence type="ECO:0000256" key="6">
    <source>
        <dbReference type="ARBA" id="ARBA00023328"/>
    </source>
</evidence>
<keyword evidence="6" id="KW-0137">Centromere</keyword>
<dbReference type="Proteomes" id="UP000268321">
    <property type="component" value="Unassembled WGS sequence"/>
</dbReference>
<keyword evidence="5" id="KW-0539">Nucleus</keyword>